<dbReference type="Gene3D" id="3.90.550.10">
    <property type="entry name" value="Spore Coat Polysaccharide Biosynthesis Protein SpsA, Chain A"/>
    <property type="match status" value="1"/>
</dbReference>
<dbReference type="InterPro" id="IPR011004">
    <property type="entry name" value="Trimer_LpxA-like_sf"/>
</dbReference>
<dbReference type="InterPro" id="IPR029044">
    <property type="entry name" value="Nucleotide-diphossugar_trans"/>
</dbReference>
<dbReference type="InterPro" id="IPR011831">
    <property type="entry name" value="ADP-Glc_PPase"/>
</dbReference>
<evidence type="ECO:0000256" key="8">
    <source>
        <dbReference type="ARBA" id="ARBA00023277"/>
    </source>
</evidence>
<comment type="function">
    <text evidence="9">Involved in the biosynthesis of ADP-glucose, a building block required for the elongation reactions to produce glycogen. Catalyzes the reaction between ATP and alpha-D-glucose 1-phosphate (G1P) to produce pyrophosphate and ADP-Glc.</text>
</comment>
<dbReference type="PROSITE" id="PS00809">
    <property type="entry name" value="ADP_GLC_PYROPHOSPH_2"/>
    <property type="match status" value="1"/>
</dbReference>
<dbReference type="SUPFAM" id="SSF53448">
    <property type="entry name" value="Nucleotide-diphospho-sugar transferases"/>
    <property type="match status" value="1"/>
</dbReference>
<evidence type="ECO:0000313" key="12">
    <source>
        <dbReference type="EMBL" id="ASK64566.1"/>
    </source>
</evidence>
<dbReference type="PROSITE" id="PS00808">
    <property type="entry name" value="ADP_GLC_PYROPHOSPH_1"/>
    <property type="match status" value="1"/>
</dbReference>
<dbReference type="PROSITE" id="PS00810">
    <property type="entry name" value="ADP_GLC_PYROPHOSPH_3"/>
    <property type="match status" value="1"/>
</dbReference>
<dbReference type="InterPro" id="IPR056818">
    <property type="entry name" value="GlmU/GlgC-like_hexapep"/>
</dbReference>
<dbReference type="CDD" id="cd04651">
    <property type="entry name" value="LbH_G1P_AT_C"/>
    <property type="match status" value="1"/>
</dbReference>
<dbReference type="InterPro" id="IPR005836">
    <property type="entry name" value="ADP_Glu_pyroP_CS"/>
</dbReference>
<feature type="site" description="Could play a key role in the communication between the regulatory and the substrate sites" evidence="9">
    <location>
        <position position="97"/>
    </location>
</feature>
<organism evidence="12 13">
    <name type="scientific">Brachybacterium avium</name>
    <dbReference type="NCBI Taxonomy" id="2017485"/>
    <lineage>
        <taxon>Bacteria</taxon>
        <taxon>Bacillati</taxon>
        <taxon>Actinomycetota</taxon>
        <taxon>Actinomycetes</taxon>
        <taxon>Micrococcales</taxon>
        <taxon>Dermabacteraceae</taxon>
        <taxon>Brachybacterium</taxon>
    </lineage>
</organism>
<dbReference type="NCBIfam" id="TIGR02091">
    <property type="entry name" value="glgC"/>
    <property type="match status" value="1"/>
</dbReference>
<dbReference type="Pfam" id="PF24894">
    <property type="entry name" value="Hexapep_GlmU"/>
    <property type="match status" value="1"/>
</dbReference>
<dbReference type="HAMAP" id="MF_00624">
    <property type="entry name" value="GlgC"/>
    <property type="match status" value="1"/>
</dbReference>
<evidence type="ECO:0000256" key="3">
    <source>
        <dbReference type="ARBA" id="ARBA00022679"/>
    </source>
</evidence>
<keyword evidence="2 9" id="KW-0321">Glycogen metabolism</keyword>
<feature type="domain" description="Nucleotidyl transferase" evidence="10">
    <location>
        <begin position="8"/>
        <end position="277"/>
    </location>
</feature>
<dbReference type="OrthoDB" id="9801810at2"/>
<dbReference type="InterPro" id="IPR023049">
    <property type="entry name" value="GlgC_bac"/>
</dbReference>
<dbReference type="UniPathway" id="UPA00164"/>
<keyword evidence="6 9" id="KW-0067">ATP-binding</keyword>
<dbReference type="GO" id="GO:0005524">
    <property type="term" value="F:ATP binding"/>
    <property type="evidence" value="ECO:0007669"/>
    <property type="project" value="UniProtKB-KW"/>
</dbReference>
<protein>
    <recommendedName>
        <fullName evidence="9">Glucose-1-phosphate adenylyltransferase</fullName>
        <ecNumber evidence="9">2.7.7.27</ecNumber>
    </recommendedName>
    <alternativeName>
        <fullName evidence="9">ADP-glucose pyrophosphorylase</fullName>
        <shortName evidence="9">ADPGlc PPase</shortName>
    </alternativeName>
    <alternativeName>
        <fullName evidence="9">ADP-glucose synthase</fullName>
    </alternativeName>
</protein>
<evidence type="ECO:0000259" key="11">
    <source>
        <dbReference type="Pfam" id="PF24894"/>
    </source>
</evidence>
<accession>A0A220U9J6</accession>
<proteinExistence type="inferred from homology"/>
<dbReference type="NCBIfam" id="NF002023">
    <property type="entry name" value="PRK00844.1"/>
    <property type="match status" value="1"/>
</dbReference>
<comment type="pathway">
    <text evidence="9">Glycan biosynthesis; glycogen biosynthesis.</text>
</comment>
<comment type="catalytic activity">
    <reaction evidence="9">
        <text>alpha-D-glucose 1-phosphate + ATP + H(+) = ADP-alpha-D-glucose + diphosphate</text>
        <dbReference type="Rhea" id="RHEA:12120"/>
        <dbReference type="ChEBI" id="CHEBI:15378"/>
        <dbReference type="ChEBI" id="CHEBI:30616"/>
        <dbReference type="ChEBI" id="CHEBI:33019"/>
        <dbReference type="ChEBI" id="CHEBI:57498"/>
        <dbReference type="ChEBI" id="CHEBI:58601"/>
        <dbReference type="EC" id="2.7.7.27"/>
    </reaction>
</comment>
<keyword evidence="8 9" id="KW-0119">Carbohydrate metabolism</keyword>
<evidence type="ECO:0000256" key="4">
    <source>
        <dbReference type="ARBA" id="ARBA00022695"/>
    </source>
</evidence>
<reference evidence="13" key="1">
    <citation type="submission" date="2017-07" db="EMBL/GenBank/DDBJ databases">
        <title>Brachybacterium sp. VR2415.</title>
        <authorList>
            <person name="Tak E.J."/>
            <person name="Bae J.-W."/>
        </authorList>
    </citation>
    <scope>NUCLEOTIDE SEQUENCE [LARGE SCALE GENOMIC DNA]</scope>
    <source>
        <strain evidence="13">VR2415</strain>
    </source>
</reference>
<name>A0A220U9J6_9MICO</name>
<evidence type="ECO:0000256" key="6">
    <source>
        <dbReference type="ARBA" id="ARBA00022840"/>
    </source>
</evidence>
<dbReference type="Gene3D" id="2.160.10.10">
    <property type="entry name" value="Hexapeptide repeat proteins"/>
    <property type="match status" value="1"/>
</dbReference>
<dbReference type="PANTHER" id="PTHR43523">
    <property type="entry name" value="GLUCOSE-1-PHOSPHATE ADENYLYLTRANSFERASE-RELATED"/>
    <property type="match status" value="1"/>
</dbReference>
<dbReference type="InterPro" id="IPR005835">
    <property type="entry name" value="NTP_transferase_dom"/>
</dbReference>
<dbReference type="GO" id="GO:0008878">
    <property type="term" value="F:glucose-1-phosphate adenylyltransferase activity"/>
    <property type="evidence" value="ECO:0007669"/>
    <property type="project" value="UniProtKB-UniRule"/>
</dbReference>
<evidence type="ECO:0000256" key="2">
    <source>
        <dbReference type="ARBA" id="ARBA00022600"/>
    </source>
</evidence>
<feature type="binding site" evidence="9">
    <location>
        <position position="163"/>
    </location>
    <ligand>
        <name>alpha-D-glucose 1-phosphate</name>
        <dbReference type="ChEBI" id="CHEBI:58601"/>
    </ligand>
</feature>
<comment type="subunit">
    <text evidence="9">Homotetramer.</text>
</comment>
<dbReference type="EMBL" id="CP022316">
    <property type="protein sequence ID" value="ASK64566.1"/>
    <property type="molecule type" value="Genomic_DNA"/>
</dbReference>
<keyword evidence="7 9" id="KW-0320">Glycogen biosynthesis</keyword>
<dbReference type="RefSeq" id="WP_089063815.1">
    <property type="nucleotide sequence ID" value="NZ_CP022316.1"/>
</dbReference>
<dbReference type="GO" id="GO:0005978">
    <property type="term" value="P:glycogen biosynthetic process"/>
    <property type="evidence" value="ECO:0007669"/>
    <property type="project" value="UniProtKB-UniRule"/>
</dbReference>
<feature type="binding site" evidence="9">
    <location>
        <position position="198"/>
    </location>
    <ligand>
        <name>alpha-D-glucose 1-phosphate</name>
        <dbReference type="ChEBI" id="CHEBI:58601"/>
    </ligand>
</feature>
<comment type="caution">
    <text evidence="9">Lacks conserved residue(s) required for the propagation of feature annotation.</text>
</comment>
<feature type="site" description="Could play a key role in the communication between the regulatory and the substrate sites" evidence="9">
    <location>
        <position position="60"/>
    </location>
</feature>
<dbReference type="EC" id="2.7.7.27" evidence="9"/>
<evidence type="ECO:0000313" key="13">
    <source>
        <dbReference type="Proteomes" id="UP000198398"/>
    </source>
</evidence>
<keyword evidence="5 9" id="KW-0547">Nucleotide-binding</keyword>
<evidence type="ECO:0000256" key="1">
    <source>
        <dbReference type="ARBA" id="ARBA00010443"/>
    </source>
</evidence>
<dbReference type="PANTHER" id="PTHR43523:SF2">
    <property type="entry name" value="GLUCOSE-1-PHOSPHATE ADENYLYLTRANSFERASE"/>
    <property type="match status" value="1"/>
</dbReference>
<dbReference type="NCBIfam" id="NF001947">
    <property type="entry name" value="PRK00725.1"/>
    <property type="match status" value="1"/>
</dbReference>
<keyword evidence="3 9" id="KW-0808">Transferase</keyword>
<dbReference type="Pfam" id="PF00483">
    <property type="entry name" value="NTP_transferase"/>
    <property type="match status" value="1"/>
</dbReference>
<evidence type="ECO:0000256" key="9">
    <source>
        <dbReference type="HAMAP-Rule" id="MF_00624"/>
    </source>
</evidence>
<feature type="domain" description="Glucose-1-phosphate adenylyltransferase/Bifunctional protein GlmU-like C-terminal hexapeptide" evidence="11">
    <location>
        <begin position="301"/>
        <end position="404"/>
    </location>
</feature>
<feature type="binding site" evidence="9">
    <location>
        <begin position="180"/>
        <end position="181"/>
    </location>
    <ligand>
        <name>alpha-D-glucose 1-phosphate</name>
        <dbReference type="ChEBI" id="CHEBI:58601"/>
    </ligand>
</feature>
<keyword evidence="13" id="KW-1185">Reference proteome</keyword>
<dbReference type="SUPFAM" id="SSF51161">
    <property type="entry name" value="Trimeric LpxA-like enzymes"/>
    <property type="match status" value="1"/>
</dbReference>
<evidence type="ECO:0000256" key="7">
    <source>
        <dbReference type="ARBA" id="ARBA00023056"/>
    </source>
</evidence>
<keyword evidence="4 9" id="KW-0548">Nucleotidyltransferase</keyword>
<dbReference type="Proteomes" id="UP000198398">
    <property type="component" value="Chromosome"/>
</dbReference>
<dbReference type="KEGG" id="brv:CFK39_00450"/>
<evidence type="ECO:0000259" key="10">
    <source>
        <dbReference type="Pfam" id="PF00483"/>
    </source>
</evidence>
<sequence>MSSKKVLAIVLAGGEGKRLMPLTLDRAKPAVPFGGIYRLIDFALSNIVNSGYLRVVVLTQYKSHSLDKHVAQTWRMSSLLGNYVAPVPAQQRMGKHWFRGSADAIAQSLNLIYDEKPEYVMVVGADNIYRMDFSQMLDAHIESGKSCTVAAIRQPIEMSDQFGVIETDPADPTTIKAFVEKPSETEGLADDPGSILASMGNYIFTADALVEAVTRDAQDDSSKHDMGGDIVPSFVAEGDAAVYDFIHNDVPGSTDRDRDYWRDVGTLDAFYDAHMDLISIHPVFNLYNHEWPTFTGHRNAPPAKFVHAGPGRVGSAVDSVISPGVVVSGAQVSSSVLSPGVRINSWSNVSDSVLMDDVIVGRHCQIHRAIIDKGVVVPPRTQIGLDAEKDLARGWVVTESGITVLGKGTVITP</sequence>
<comment type="similarity">
    <text evidence="1 9">Belongs to the bacterial/plant glucose-1-phosphate adenylyltransferase family.</text>
</comment>
<evidence type="ECO:0000256" key="5">
    <source>
        <dbReference type="ARBA" id="ARBA00022741"/>
    </source>
</evidence>
<dbReference type="CDD" id="cd02508">
    <property type="entry name" value="ADP_Glucose_PP"/>
    <property type="match status" value="1"/>
</dbReference>
<gene>
    <name evidence="9 12" type="primary">glgC</name>
    <name evidence="12" type="ORF">CFK39_00450</name>
</gene>
<dbReference type="AlphaFoldDB" id="A0A220U9J6"/>